<evidence type="ECO:0000313" key="3">
    <source>
        <dbReference type="Proteomes" id="UP001328107"/>
    </source>
</evidence>
<evidence type="ECO:0000256" key="1">
    <source>
        <dbReference type="SAM" id="SignalP"/>
    </source>
</evidence>
<gene>
    <name evidence="2" type="ORF">PMAYCL1PPCAC_05271</name>
</gene>
<feature type="signal peptide" evidence="1">
    <location>
        <begin position="1"/>
        <end position="19"/>
    </location>
</feature>
<evidence type="ECO:0000313" key="2">
    <source>
        <dbReference type="EMBL" id="GMR35076.1"/>
    </source>
</evidence>
<dbReference type="AlphaFoldDB" id="A0AAN5CBG1"/>
<feature type="chain" id="PRO_5042899023" evidence="1">
    <location>
        <begin position="20"/>
        <end position="140"/>
    </location>
</feature>
<reference evidence="3" key="1">
    <citation type="submission" date="2022-10" db="EMBL/GenBank/DDBJ databases">
        <title>Genome assembly of Pristionchus species.</title>
        <authorList>
            <person name="Yoshida K."/>
            <person name="Sommer R.J."/>
        </authorList>
    </citation>
    <scope>NUCLEOTIDE SEQUENCE [LARGE SCALE GENOMIC DNA]</scope>
    <source>
        <strain evidence="3">RS5460</strain>
    </source>
</reference>
<dbReference type="EMBL" id="BTRK01000002">
    <property type="protein sequence ID" value="GMR35076.1"/>
    <property type="molecule type" value="Genomic_DNA"/>
</dbReference>
<accession>A0AAN5CBG1</accession>
<keyword evidence="1" id="KW-0732">Signal</keyword>
<name>A0AAN5CBG1_9BILA</name>
<comment type="caution">
    <text evidence="2">The sequence shown here is derived from an EMBL/GenBank/DDBJ whole genome shotgun (WGS) entry which is preliminary data.</text>
</comment>
<dbReference type="Proteomes" id="UP001328107">
    <property type="component" value="Unassembled WGS sequence"/>
</dbReference>
<proteinExistence type="predicted"/>
<keyword evidence="3" id="KW-1185">Reference proteome</keyword>
<organism evidence="2 3">
    <name type="scientific">Pristionchus mayeri</name>
    <dbReference type="NCBI Taxonomy" id="1317129"/>
    <lineage>
        <taxon>Eukaryota</taxon>
        <taxon>Metazoa</taxon>
        <taxon>Ecdysozoa</taxon>
        <taxon>Nematoda</taxon>
        <taxon>Chromadorea</taxon>
        <taxon>Rhabditida</taxon>
        <taxon>Rhabditina</taxon>
        <taxon>Diplogasteromorpha</taxon>
        <taxon>Diplogasteroidea</taxon>
        <taxon>Neodiplogasteridae</taxon>
        <taxon>Pristionchus</taxon>
    </lineage>
</organism>
<sequence>MISSRSILLLLLISPAIHAADVFRVKRMVAREFEKFEDAVMHAYVHIPMLVGDEGMLENCDKKTVTEYTTLAKDIQRLRNAVTYGKPMKIKYEAMRVEEQIDLIRHVGVACNSVMYENKIEGMVDLALKLVEEMINVKVC</sequence>
<protein>
    <submittedName>
        <fullName evidence="2">Uncharacterized protein</fullName>
    </submittedName>
</protein>